<keyword evidence="7" id="KW-0378">Hydrolase</keyword>
<comment type="cofactor">
    <cofactor evidence="2">
        <name>Mn(2+)</name>
        <dbReference type="ChEBI" id="CHEBI:29035"/>
    </cofactor>
</comment>
<evidence type="ECO:0000256" key="2">
    <source>
        <dbReference type="ARBA" id="ARBA00001936"/>
    </source>
</evidence>
<comment type="caution">
    <text evidence="9">The sequence shown here is derived from an EMBL/GenBank/DDBJ whole genome shotgun (WGS) entry which is preliminary data.</text>
</comment>
<evidence type="ECO:0000259" key="8">
    <source>
        <dbReference type="SMART" id="SM00471"/>
    </source>
</evidence>
<evidence type="ECO:0000256" key="1">
    <source>
        <dbReference type="ARBA" id="ARBA00001638"/>
    </source>
</evidence>
<dbReference type="SUPFAM" id="SSF109604">
    <property type="entry name" value="HD-domain/PDEase-like"/>
    <property type="match status" value="1"/>
</dbReference>
<evidence type="ECO:0000256" key="5">
    <source>
        <dbReference type="ARBA" id="ARBA00012964"/>
    </source>
</evidence>
<dbReference type="InterPro" id="IPR006674">
    <property type="entry name" value="HD_domain"/>
</dbReference>
<dbReference type="AlphaFoldDB" id="A0A7J3Z8U1"/>
<dbReference type="EMBL" id="DRYQ01000093">
    <property type="protein sequence ID" value="HHQ51005.1"/>
    <property type="molecule type" value="Genomic_DNA"/>
</dbReference>
<comment type="cofactor">
    <cofactor evidence="3">
        <name>Co(2+)</name>
        <dbReference type="ChEBI" id="CHEBI:48828"/>
    </cofactor>
</comment>
<evidence type="ECO:0000256" key="6">
    <source>
        <dbReference type="ARBA" id="ARBA00022723"/>
    </source>
</evidence>
<comment type="subunit">
    <text evidence="4">Homodimer.</text>
</comment>
<sequence length="184" mass="20888">MWVVVIPSTIRYAKILVDLVRTGWLLRGVPALLAETVAEHSFLSAYVCIELGNRVQGVDVGKVALYTLIHDLGEAFVGNITKQVGLRIGELKSHIEEDYVVRNVDNELVKELYKKYVSQSDLEAKLAKLCNYISTLLVGIDYKRLGYRVDEIVHNTHYEVLKMSKELNIRELVEKLLSELITDT</sequence>
<dbReference type="Pfam" id="PF13023">
    <property type="entry name" value="HD_3"/>
    <property type="match status" value="1"/>
</dbReference>
<reference evidence="9" key="1">
    <citation type="journal article" date="2020" name="mSystems">
        <title>Genome- and Community-Level Interaction Insights into Carbon Utilization and Element Cycling Functions of Hydrothermarchaeota in Hydrothermal Sediment.</title>
        <authorList>
            <person name="Zhou Z."/>
            <person name="Liu Y."/>
            <person name="Xu W."/>
            <person name="Pan J."/>
            <person name="Luo Z.H."/>
            <person name="Li M."/>
        </authorList>
    </citation>
    <scope>NUCLEOTIDE SEQUENCE [LARGE SCALE GENOMIC DNA]</scope>
    <source>
        <strain evidence="9">SpSt-1105</strain>
    </source>
</reference>
<keyword evidence="6" id="KW-0479">Metal-binding</keyword>
<dbReference type="InterPro" id="IPR003607">
    <property type="entry name" value="HD/PDEase_dom"/>
</dbReference>
<evidence type="ECO:0000256" key="3">
    <source>
        <dbReference type="ARBA" id="ARBA00001941"/>
    </source>
</evidence>
<dbReference type="PANTHER" id="PTHR11845:SF13">
    <property type="entry name" value="5'-DEOXYNUCLEOTIDASE HDDC2"/>
    <property type="match status" value="1"/>
</dbReference>
<evidence type="ECO:0000256" key="7">
    <source>
        <dbReference type="ARBA" id="ARBA00022801"/>
    </source>
</evidence>
<evidence type="ECO:0000313" key="9">
    <source>
        <dbReference type="EMBL" id="HHQ51005.1"/>
    </source>
</evidence>
<feature type="domain" description="HD/PDEase" evidence="8">
    <location>
        <begin position="33"/>
        <end position="145"/>
    </location>
</feature>
<gene>
    <name evidence="9" type="ORF">ENM66_06625</name>
</gene>
<accession>A0A7J3Z8U1</accession>
<dbReference type="InterPro" id="IPR039356">
    <property type="entry name" value="YfbR/HDDC2"/>
</dbReference>
<protein>
    <recommendedName>
        <fullName evidence="5">5'-deoxynucleotidase</fullName>
        <ecNumber evidence="5">3.1.3.89</ecNumber>
    </recommendedName>
</protein>
<name>A0A7J3Z8U1_9CREN</name>
<dbReference type="Gene3D" id="1.10.3210.10">
    <property type="entry name" value="Hypothetical protein af1432"/>
    <property type="match status" value="1"/>
</dbReference>
<dbReference type="GO" id="GO:0002953">
    <property type="term" value="F:5'-deoxynucleotidase activity"/>
    <property type="evidence" value="ECO:0007669"/>
    <property type="project" value="UniProtKB-EC"/>
</dbReference>
<organism evidence="9">
    <name type="scientific">Ignisphaera aggregans</name>
    <dbReference type="NCBI Taxonomy" id="334771"/>
    <lineage>
        <taxon>Archaea</taxon>
        <taxon>Thermoproteota</taxon>
        <taxon>Thermoprotei</taxon>
        <taxon>Desulfurococcales</taxon>
        <taxon>Desulfurococcaceae</taxon>
        <taxon>Ignisphaera</taxon>
    </lineage>
</organism>
<dbReference type="PANTHER" id="PTHR11845">
    <property type="entry name" value="5'-DEOXYNUCLEOTIDASE HDDC2"/>
    <property type="match status" value="1"/>
</dbReference>
<dbReference type="EC" id="3.1.3.89" evidence="5"/>
<dbReference type="GO" id="GO:0046872">
    <property type="term" value="F:metal ion binding"/>
    <property type="evidence" value="ECO:0007669"/>
    <property type="project" value="UniProtKB-KW"/>
</dbReference>
<proteinExistence type="predicted"/>
<evidence type="ECO:0000256" key="4">
    <source>
        <dbReference type="ARBA" id="ARBA00011738"/>
    </source>
</evidence>
<dbReference type="SMART" id="SM00471">
    <property type="entry name" value="HDc"/>
    <property type="match status" value="1"/>
</dbReference>
<comment type="catalytic activity">
    <reaction evidence="1">
        <text>a 2'-deoxyribonucleoside 5'-phosphate + H2O = a 2'-deoxyribonucleoside + phosphate</text>
        <dbReference type="Rhea" id="RHEA:36167"/>
        <dbReference type="ChEBI" id="CHEBI:15377"/>
        <dbReference type="ChEBI" id="CHEBI:18274"/>
        <dbReference type="ChEBI" id="CHEBI:43474"/>
        <dbReference type="ChEBI" id="CHEBI:65317"/>
        <dbReference type="EC" id="3.1.3.89"/>
    </reaction>
</comment>